<name>A0A552IWP8_9CHRO</name>
<reference evidence="2 3" key="1">
    <citation type="submission" date="2019-01" db="EMBL/GenBank/DDBJ databases">
        <title>Coherence of Microcystis species and biogeography revealed through population genomics.</title>
        <authorList>
            <person name="Perez-Carrascal O.M."/>
            <person name="Terrat Y."/>
            <person name="Giani A."/>
            <person name="Fortin N."/>
            <person name="Tromas N."/>
            <person name="Shapiro B.J."/>
        </authorList>
    </citation>
    <scope>NUCLEOTIDE SEQUENCE [LARGE SCALE GENOMIC DNA]</scope>
    <source>
        <strain evidence="2">Mn_MB_F_20050700_S1D</strain>
    </source>
</reference>
<feature type="compositionally biased region" description="Polar residues" evidence="1">
    <location>
        <begin position="59"/>
        <end position="72"/>
    </location>
</feature>
<accession>A0A552IWP8</accession>
<feature type="compositionally biased region" description="Basic and acidic residues" evidence="1">
    <location>
        <begin position="18"/>
        <end position="51"/>
    </location>
</feature>
<protein>
    <submittedName>
        <fullName evidence="2">Uncharacterized protein</fullName>
    </submittedName>
</protein>
<comment type="caution">
    <text evidence="2">The sequence shown here is derived from an EMBL/GenBank/DDBJ whole genome shotgun (WGS) entry which is preliminary data.</text>
</comment>
<feature type="compositionally biased region" description="Polar residues" evidence="1">
    <location>
        <begin position="96"/>
        <end position="113"/>
    </location>
</feature>
<feature type="region of interest" description="Disordered" evidence="1">
    <location>
        <begin position="1"/>
        <end position="72"/>
    </location>
</feature>
<dbReference type="Proteomes" id="UP000319191">
    <property type="component" value="Unassembled WGS sequence"/>
</dbReference>
<dbReference type="EMBL" id="SFAV01000154">
    <property type="protein sequence ID" value="TRU87882.1"/>
    <property type="molecule type" value="Genomic_DNA"/>
</dbReference>
<feature type="region of interest" description="Disordered" evidence="1">
    <location>
        <begin position="91"/>
        <end position="119"/>
    </location>
</feature>
<proteinExistence type="predicted"/>
<evidence type="ECO:0000313" key="2">
    <source>
        <dbReference type="EMBL" id="TRU87882.1"/>
    </source>
</evidence>
<evidence type="ECO:0000256" key="1">
    <source>
        <dbReference type="SAM" id="MobiDB-lite"/>
    </source>
</evidence>
<sequence>MKDHYDFDQSLQNPYLEKLPRRETSTDPEQLRQQKARRLQELSRIARERYLESGGDPSRSANEQQLTKAEQEEFQNLLSQVFDTEYIERYREKQPQHPTEFNQSAIASSNPQLFSKRDR</sequence>
<dbReference type="AlphaFoldDB" id="A0A552IWP8"/>
<organism evidence="2 3">
    <name type="scientific">Microcystis novacekii Mn_MB_F_20050700_S1D</name>
    <dbReference type="NCBI Taxonomy" id="2486266"/>
    <lineage>
        <taxon>Bacteria</taxon>
        <taxon>Bacillati</taxon>
        <taxon>Cyanobacteriota</taxon>
        <taxon>Cyanophyceae</taxon>
        <taxon>Oscillatoriophycideae</taxon>
        <taxon>Chroococcales</taxon>
        <taxon>Microcystaceae</taxon>
        <taxon>Microcystis</taxon>
    </lineage>
</organism>
<gene>
    <name evidence="2" type="ORF">EWV54_11520</name>
</gene>
<evidence type="ECO:0000313" key="3">
    <source>
        <dbReference type="Proteomes" id="UP000319191"/>
    </source>
</evidence>